<reference evidence="3 4" key="1">
    <citation type="submission" date="2019-08" db="EMBL/GenBank/DDBJ databases">
        <title>Bradymonadales sp. TMQ2.</title>
        <authorList>
            <person name="Liang Q."/>
        </authorList>
    </citation>
    <scope>NUCLEOTIDE SEQUENCE [LARGE SCALE GENOMIC DNA]</scope>
    <source>
        <strain evidence="3 4">TMQ2</strain>
    </source>
</reference>
<gene>
    <name evidence="3" type="ORF">FRC96_13070</name>
</gene>
<organism evidence="3 4">
    <name type="scientific">Lujinxingia vulgaris</name>
    <dbReference type="NCBI Taxonomy" id="2600176"/>
    <lineage>
        <taxon>Bacteria</taxon>
        <taxon>Deltaproteobacteria</taxon>
        <taxon>Bradymonadales</taxon>
        <taxon>Lujinxingiaceae</taxon>
        <taxon>Lujinxingia</taxon>
    </lineage>
</organism>
<dbReference type="OrthoDB" id="9802240at2"/>
<dbReference type="RefSeq" id="WP_146974927.1">
    <property type="nucleotide sequence ID" value="NZ_VOSL01000054.1"/>
</dbReference>
<dbReference type="InterPro" id="IPR011659">
    <property type="entry name" value="WD40"/>
</dbReference>
<feature type="compositionally biased region" description="Low complexity" evidence="1">
    <location>
        <begin position="121"/>
        <end position="136"/>
    </location>
</feature>
<dbReference type="SUPFAM" id="SSF82171">
    <property type="entry name" value="DPP6 N-terminal domain-like"/>
    <property type="match status" value="1"/>
</dbReference>
<feature type="region of interest" description="Disordered" evidence="1">
    <location>
        <begin position="66"/>
        <end position="165"/>
    </location>
</feature>
<dbReference type="Pfam" id="PF07676">
    <property type="entry name" value="PD40"/>
    <property type="match status" value="1"/>
</dbReference>
<evidence type="ECO:0000256" key="2">
    <source>
        <dbReference type="SAM" id="SignalP"/>
    </source>
</evidence>
<keyword evidence="2" id="KW-0732">Signal</keyword>
<dbReference type="AlphaFoldDB" id="A0A5C6X6Z0"/>
<evidence type="ECO:0000313" key="3">
    <source>
        <dbReference type="EMBL" id="TXD34546.1"/>
    </source>
</evidence>
<name>A0A5C6X6Z0_9DELT</name>
<feature type="signal peptide" evidence="2">
    <location>
        <begin position="1"/>
        <end position="33"/>
    </location>
</feature>
<evidence type="ECO:0000256" key="1">
    <source>
        <dbReference type="SAM" id="MobiDB-lite"/>
    </source>
</evidence>
<evidence type="ECO:0000313" key="4">
    <source>
        <dbReference type="Proteomes" id="UP000321046"/>
    </source>
</evidence>
<dbReference type="EMBL" id="VOSL01000054">
    <property type="protein sequence ID" value="TXD34546.1"/>
    <property type="molecule type" value="Genomic_DNA"/>
</dbReference>
<protein>
    <submittedName>
        <fullName evidence="3">TolB protein protein</fullName>
    </submittedName>
</protein>
<feature type="chain" id="PRO_5022840847" evidence="2">
    <location>
        <begin position="34"/>
        <end position="1112"/>
    </location>
</feature>
<accession>A0A5C6X6Z0</accession>
<proteinExistence type="predicted"/>
<sequence>MNDATIRRLLPSALLFATGLVLTLSALPPAAEAQIYVYPRRPNQSNVRYFDFEWYHVDILVGPEADPSDADRLDSPRGPYDGPLQLSPSTSKQAPRLDFGRPGFGDARPPVLADEDASLNPADDFPDPATDTATEPPEIELPAEREARKKRRNTPSPEFPASTLDERSGGVRLYFYEREREVAERAAAYIERSYRRLAHDFNYVPTRTLPYILYNSYQEFLQTNIFPLQEGVLGVTSRRGDLKLVLPYFGDHRLFEHVSSHEMVHQFTIQKAQDVAKNAGVSGDPLDRMPLWYIEGMAEYYSLEGLDPETEMLARDLLLNPDPERGYVMLDFFEDRPYSGLWTYKIGQTRVAFLEETYGEGTLQDILEASHRLLGGRNTEVEPVSFRGLLAEVTGDDARTISARFESWLKQRSYKSFLNSGQDAPDLSIYTETEGVMQTMTTSPDGFLMLYRAIATDTGQVRLYLNDVRDPEQHVRVAADGTPGVESLHPVGPRTFDVRDDRLVFVARANGRDVLYIQEIENEVERTQNGDGENTGWNVDLDLGKRRAFELGREGLLAAESPSFSPDGRRVAFIGLDDDGQKDLYLFEPLEGDDYTLRRLTRDLYAERGVSWGPSGIVYTCDATDHRYYNLFEISPAPGARPRRLTREARDHIAPRALEDGRVFFTAYDSGRANLYQVGEEGLTRRTDIVTGLFDLAPGPGNTLWAVFHHRGQRRPARIQEQRLLDVGLPASQAPSATTDVPALPSRSIEGAERYSAATFKNWELANVFGLLGASSSGLYGQLMLLTNDRLRNHAVFVNVLAFGDLNNTLADLTYLNQERRLIWGTGIFQDVRYRVEDTLPDTPRFLSGERFYGGRATLRYPLNRFAFVQGELALGGVSYFLTEGSQNLLLNEDLATPDVGRLERWAGRYEGPRFQTSPSLSIGYNTIRYHPGTGPLSGGSILAETTVDVQPFQDEVHGSVRVDAERYFPIYGRINLSLRAAAGTTYGGQLARQFYLSSFDTLRGVEFGDIDYLLGSTFGFLKTELRFPLNFLLRVPLIDIEGLVGADFGGTGQDLEDLWRWRAFSPVAGLNFGLGPLVFRLHFAKPIDIGAPRLPRDGQWITNFSLGWRYW</sequence>
<dbReference type="Gene3D" id="2.120.10.30">
    <property type="entry name" value="TolB, C-terminal domain"/>
    <property type="match status" value="1"/>
</dbReference>
<dbReference type="Proteomes" id="UP000321046">
    <property type="component" value="Unassembled WGS sequence"/>
</dbReference>
<dbReference type="InterPro" id="IPR011042">
    <property type="entry name" value="6-blade_b-propeller_TolB-like"/>
</dbReference>
<comment type="caution">
    <text evidence="3">The sequence shown here is derived from an EMBL/GenBank/DDBJ whole genome shotgun (WGS) entry which is preliminary data.</text>
</comment>